<accession>A0A3P9DBQ9</accession>
<keyword evidence="4" id="KW-1185">Reference proteome</keyword>
<sequence length="485" mass="56179">SGWNVPTSSGRRHRQQPAHPAHHYTGMEIKRTCASAGQPGRTLLCEMSKTRIWKHEDIEEFQVPDASFETPDALQSPFQYFKMLFTDEMIDHIAYHTNLYSAQELGDTIKTSPKEIEDFLAILLFMGVFNFPSLEDYWHHESRFSVIADIMPKKRFQLFRRFIHFSDNQQCNESQDRFKKIRPLFDMLREQCLQMPSTNKHSVDEVMVAYKGTRAGNLRQYIANKPDEWGFKVFCRGPSTFFNVTLSEEEQMLPLGAKVVTTLCQTITQPRLSVVFCDNYFTSFKLVQHLDTSLGVKCIGTVRPNQLMKRGRRAFDYRSAEGVIAVKWFDNKCVNLLSNASGIMPLSTVKHWSKESKAKVMIPCHTHPAYNEHMGGIDLSDMLVHLYKTPAKSTRWECGQLNQKPITLKRFRLAVAHSLKQVNSQHPKLPDVRYDCFGHWPLHFDKRGRCNYCPKGVSRWKCQKCNVFLCLNASQECFAVYHQKI</sequence>
<dbReference type="Ensembl" id="ENSMZET00005032832.1">
    <property type="protein sequence ID" value="ENSMZEP00005031799.1"/>
    <property type="gene ID" value="ENSMZEG00005023715.1"/>
</dbReference>
<dbReference type="InterPro" id="IPR029526">
    <property type="entry name" value="PGBD"/>
</dbReference>
<protein>
    <recommendedName>
        <fullName evidence="2">PiggyBac transposable element-derived protein domain-containing protein</fullName>
    </recommendedName>
</protein>
<feature type="region of interest" description="Disordered" evidence="1">
    <location>
        <begin position="1"/>
        <end position="24"/>
    </location>
</feature>
<name>A0A3P9DBQ9_9CICH</name>
<reference evidence="3" key="2">
    <citation type="submission" date="2025-09" db="UniProtKB">
        <authorList>
            <consortium name="Ensembl"/>
        </authorList>
    </citation>
    <scope>IDENTIFICATION</scope>
</reference>
<dbReference type="GeneTree" id="ENSGT00940000165893"/>
<evidence type="ECO:0000313" key="4">
    <source>
        <dbReference type="Proteomes" id="UP000265160"/>
    </source>
</evidence>
<dbReference type="PANTHER" id="PTHR47272:SF1">
    <property type="entry name" value="PIGGYBAC TRANSPOSABLE ELEMENT-DERIVED PROTEIN 3-LIKE"/>
    <property type="match status" value="1"/>
</dbReference>
<dbReference type="Proteomes" id="UP000265160">
    <property type="component" value="Unplaced"/>
</dbReference>
<evidence type="ECO:0000256" key="1">
    <source>
        <dbReference type="SAM" id="MobiDB-lite"/>
    </source>
</evidence>
<feature type="compositionally biased region" description="Basic residues" evidence="1">
    <location>
        <begin position="10"/>
        <end position="22"/>
    </location>
</feature>
<feature type="domain" description="PiggyBac transposable element-derived protein" evidence="2">
    <location>
        <begin position="76"/>
        <end position="397"/>
    </location>
</feature>
<dbReference type="AlphaFoldDB" id="A0A3P9DBQ9"/>
<evidence type="ECO:0000259" key="2">
    <source>
        <dbReference type="Pfam" id="PF13843"/>
    </source>
</evidence>
<proteinExistence type="predicted"/>
<evidence type="ECO:0000313" key="3">
    <source>
        <dbReference type="Ensembl" id="ENSMZEP00005031799.1"/>
    </source>
</evidence>
<dbReference type="CDD" id="cd19757">
    <property type="entry name" value="Bbox1"/>
    <property type="match status" value="1"/>
</dbReference>
<organism evidence="3 4">
    <name type="scientific">Maylandia zebra</name>
    <name type="common">zebra mbuna</name>
    <dbReference type="NCBI Taxonomy" id="106582"/>
    <lineage>
        <taxon>Eukaryota</taxon>
        <taxon>Metazoa</taxon>
        <taxon>Chordata</taxon>
        <taxon>Craniata</taxon>
        <taxon>Vertebrata</taxon>
        <taxon>Euteleostomi</taxon>
        <taxon>Actinopterygii</taxon>
        <taxon>Neopterygii</taxon>
        <taxon>Teleostei</taxon>
        <taxon>Neoteleostei</taxon>
        <taxon>Acanthomorphata</taxon>
        <taxon>Ovalentaria</taxon>
        <taxon>Cichlomorphae</taxon>
        <taxon>Cichliformes</taxon>
        <taxon>Cichlidae</taxon>
        <taxon>African cichlids</taxon>
        <taxon>Pseudocrenilabrinae</taxon>
        <taxon>Haplochromini</taxon>
        <taxon>Maylandia</taxon>
        <taxon>Maylandia zebra complex</taxon>
    </lineage>
</organism>
<dbReference type="PANTHER" id="PTHR47272">
    <property type="entry name" value="DDE_TNP_1_7 DOMAIN-CONTAINING PROTEIN"/>
    <property type="match status" value="1"/>
</dbReference>
<dbReference type="Pfam" id="PF13843">
    <property type="entry name" value="DDE_Tnp_1_7"/>
    <property type="match status" value="1"/>
</dbReference>
<reference evidence="3" key="1">
    <citation type="submission" date="2025-08" db="UniProtKB">
        <authorList>
            <consortium name="Ensembl"/>
        </authorList>
    </citation>
    <scope>IDENTIFICATION</scope>
</reference>